<dbReference type="InterPro" id="IPR003594">
    <property type="entry name" value="HATPase_dom"/>
</dbReference>
<dbReference type="Pfam" id="PF13581">
    <property type="entry name" value="HATPase_c_2"/>
    <property type="match status" value="1"/>
</dbReference>
<keyword evidence="1" id="KW-0808">Transferase</keyword>
<dbReference type="RefSeq" id="WP_136729494.1">
    <property type="nucleotide sequence ID" value="NZ_SUMC01000086.1"/>
</dbReference>
<dbReference type="Gene3D" id="3.30.565.10">
    <property type="entry name" value="Histidine kinase-like ATPase, C-terminal domain"/>
    <property type="match status" value="1"/>
</dbReference>
<dbReference type="GO" id="GO:0005524">
    <property type="term" value="F:ATP binding"/>
    <property type="evidence" value="ECO:0007669"/>
    <property type="project" value="UniProtKB-KW"/>
</dbReference>
<evidence type="ECO:0000256" key="1">
    <source>
        <dbReference type="ARBA" id="ARBA00022527"/>
    </source>
</evidence>
<organism evidence="3 4">
    <name type="scientific">Actinacidiphila oryziradicis</name>
    <dbReference type="NCBI Taxonomy" id="2571141"/>
    <lineage>
        <taxon>Bacteria</taxon>
        <taxon>Bacillati</taxon>
        <taxon>Actinomycetota</taxon>
        <taxon>Actinomycetes</taxon>
        <taxon>Kitasatosporales</taxon>
        <taxon>Streptomycetaceae</taxon>
        <taxon>Actinacidiphila</taxon>
    </lineage>
</organism>
<proteinExistence type="predicted"/>
<keyword evidence="3" id="KW-0067">ATP-binding</keyword>
<keyword evidence="1" id="KW-0723">Serine/threonine-protein kinase</keyword>
<keyword evidence="4" id="KW-1185">Reference proteome</keyword>
<comment type="caution">
    <text evidence="3">The sequence shown here is derived from an EMBL/GenBank/DDBJ whole genome shotgun (WGS) entry which is preliminary data.</text>
</comment>
<feature type="domain" description="Histidine kinase/HSP90-like ATPase" evidence="2">
    <location>
        <begin position="29"/>
        <end position="147"/>
    </location>
</feature>
<dbReference type="PANTHER" id="PTHR35526">
    <property type="entry name" value="ANTI-SIGMA-F FACTOR RSBW-RELATED"/>
    <property type="match status" value="1"/>
</dbReference>
<accession>A0A4U0RVZ4</accession>
<keyword evidence="1" id="KW-0418">Kinase</keyword>
<dbReference type="SUPFAM" id="SSF55874">
    <property type="entry name" value="ATPase domain of HSP90 chaperone/DNA topoisomerase II/histidine kinase"/>
    <property type="match status" value="1"/>
</dbReference>
<keyword evidence="3" id="KW-0547">Nucleotide-binding</keyword>
<protein>
    <submittedName>
        <fullName evidence="3">ATP-binding protein</fullName>
    </submittedName>
</protein>
<gene>
    <name evidence="3" type="ORF">FCI23_42965</name>
</gene>
<dbReference type="EMBL" id="SUMC01000086">
    <property type="protein sequence ID" value="TKA00390.1"/>
    <property type="molecule type" value="Genomic_DNA"/>
</dbReference>
<name>A0A4U0RVZ4_9ACTN</name>
<dbReference type="GO" id="GO:0004674">
    <property type="term" value="F:protein serine/threonine kinase activity"/>
    <property type="evidence" value="ECO:0007669"/>
    <property type="project" value="UniProtKB-KW"/>
</dbReference>
<dbReference type="InterPro" id="IPR036890">
    <property type="entry name" value="HATPase_C_sf"/>
</dbReference>
<evidence type="ECO:0000313" key="3">
    <source>
        <dbReference type="EMBL" id="TKA00390.1"/>
    </source>
</evidence>
<sequence length="165" mass="18097">MGDTVLKTLTTPDEDPKWEHHAFARQFASSTRKAQLARRLAVQHLGEWGYPPASDTSCTVALLVAELTANTVRHGHVPGRDFHLRLAFEARRRTIRIEVSDACPDQPPTASPVPSLDDESGRGLLLVDMLATRWGATPRVPIGKTVWAEVAAESVNCPVRRAGSR</sequence>
<dbReference type="OrthoDB" id="3473697at2"/>
<dbReference type="CDD" id="cd16936">
    <property type="entry name" value="HATPase_RsbW-like"/>
    <property type="match status" value="1"/>
</dbReference>
<evidence type="ECO:0000313" key="4">
    <source>
        <dbReference type="Proteomes" id="UP000305778"/>
    </source>
</evidence>
<dbReference type="AlphaFoldDB" id="A0A4U0RVZ4"/>
<dbReference type="PANTHER" id="PTHR35526:SF3">
    <property type="entry name" value="ANTI-SIGMA-F FACTOR RSBW"/>
    <property type="match status" value="1"/>
</dbReference>
<dbReference type="InterPro" id="IPR050267">
    <property type="entry name" value="Anti-sigma-factor_SerPK"/>
</dbReference>
<evidence type="ECO:0000259" key="2">
    <source>
        <dbReference type="Pfam" id="PF13581"/>
    </source>
</evidence>
<dbReference type="Proteomes" id="UP000305778">
    <property type="component" value="Unassembled WGS sequence"/>
</dbReference>
<reference evidence="3 4" key="1">
    <citation type="submission" date="2019-04" db="EMBL/GenBank/DDBJ databases">
        <title>Streptomyces oryziradicis sp. nov., a novel actinomycete isolated from rhizosphere soil of rice (Oryza sativa L.).</title>
        <authorList>
            <person name="Li C."/>
        </authorList>
    </citation>
    <scope>NUCLEOTIDE SEQUENCE [LARGE SCALE GENOMIC DNA]</scope>
    <source>
        <strain evidence="3 4">NEAU-C40</strain>
    </source>
</reference>